<dbReference type="EMBL" id="BONR01000002">
    <property type="protein sequence ID" value="GIG54271.1"/>
    <property type="molecule type" value="Genomic_DNA"/>
</dbReference>
<evidence type="ECO:0000256" key="4">
    <source>
        <dbReference type="ARBA" id="ARBA00022840"/>
    </source>
</evidence>
<evidence type="ECO:0000256" key="5">
    <source>
        <dbReference type="PROSITE-ProRule" id="PRU00560"/>
    </source>
</evidence>
<dbReference type="InterPro" id="IPR014016">
    <property type="entry name" value="UvrD-like_ATP-bd"/>
</dbReference>
<dbReference type="AlphaFoldDB" id="A0A919Q1P7"/>
<proteinExistence type="predicted"/>
<dbReference type="Proteomes" id="UP000652354">
    <property type="component" value="Unassembled WGS sequence"/>
</dbReference>
<keyword evidence="2 5" id="KW-0378">Hydrolase</keyword>
<dbReference type="GO" id="GO:0005829">
    <property type="term" value="C:cytosol"/>
    <property type="evidence" value="ECO:0007669"/>
    <property type="project" value="TreeGrafter"/>
</dbReference>
<dbReference type="PANTHER" id="PTHR11070:SF45">
    <property type="entry name" value="DNA 3'-5' HELICASE"/>
    <property type="match status" value="1"/>
</dbReference>
<comment type="caution">
    <text evidence="8">The sequence shown here is derived from an EMBL/GenBank/DDBJ whole genome shotgun (WGS) entry which is preliminary data.</text>
</comment>
<dbReference type="GO" id="GO:0016787">
    <property type="term" value="F:hydrolase activity"/>
    <property type="evidence" value="ECO:0007669"/>
    <property type="project" value="UniProtKB-UniRule"/>
</dbReference>
<keyword evidence="1 5" id="KW-0547">Nucleotide-binding</keyword>
<keyword evidence="9" id="KW-1185">Reference proteome</keyword>
<evidence type="ECO:0000256" key="3">
    <source>
        <dbReference type="ARBA" id="ARBA00022806"/>
    </source>
</evidence>
<accession>A0A919Q1P7</accession>
<dbReference type="GO" id="GO:0005524">
    <property type="term" value="F:ATP binding"/>
    <property type="evidence" value="ECO:0007669"/>
    <property type="project" value="UniProtKB-UniRule"/>
</dbReference>
<dbReference type="GO" id="GO:0003677">
    <property type="term" value="F:DNA binding"/>
    <property type="evidence" value="ECO:0007669"/>
    <property type="project" value="InterPro"/>
</dbReference>
<sequence>MEDCLGQDNTGAAKGMPMQDDRTLAAERRGLDAEQHVVDGLYARVDELRDETERRLADVRREGPSGSPQNRSERDAFATLYEDRIMQLNAVEDRLCFGRLDMSDGERFYVGRIGLSDEEHAPLLTDWRAPAAQAFYSATAANPGGVVNRRHLTTRGRTVVAVEDDVLDVERLHEAGLDEGLAGEGALLAALGARRTGRMGDIVATIQAEQDDVIRAPMTGALVVQGGPGTGKTAVALHRAAFLLYHHREQLERRGVLLIGPSRDFLRYIDHVLPSLGETGAVSTTLAGLVRGVPITGEEADAVASIKGRMEMADVIKAAVRERQRLPRRDQEVRIDGRPVIIRRSDIKEAQAKARREGKPHNEARASFAKEMISRLTTQLMEQLDGLGDADDRRELTRDVRDSKTIRIALNLCWLPVSPARLLQDLFSKPHLLDYAARSFSQAERDALLRPASAPFTEADVPLLDEAAELLGDMPGSAPRERGDGASAEEIEYAKSVLDTFGGDGMVTAETLAERMRGSDSRLSVAERAMRDRTWTYGHVVVDEAQELSPMAWRMLLRRCPTRSFTIVGDVAQVASPAGTQWWPETMDPIFGETWNLRELTISYRIPAAVAEAAQAFATGARLPVSELRAARELDDAVAITRADGADALVPAAARIAARHASEMADGEGGLVAVIAPDAMVDEMRSAVAASDVEGTTVEVHTARETKGLEFDVAVVVEPAAIAARPGDLYVALTRPTRRLEIVHAEELPTGLG</sequence>
<evidence type="ECO:0000256" key="6">
    <source>
        <dbReference type="SAM" id="MobiDB-lite"/>
    </source>
</evidence>
<evidence type="ECO:0000256" key="2">
    <source>
        <dbReference type="ARBA" id="ARBA00022801"/>
    </source>
</evidence>
<evidence type="ECO:0000256" key="1">
    <source>
        <dbReference type="ARBA" id="ARBA00022741"/>
    </source>
</evidence>
<keyword evidence="4 5" id="KW-0067">ATP-binding</keyword>
<dbReference type="GO" id="GO:0043138">
    <property type="term" value="F:3'-5' DNA helicase activity"/>
    <property type="evidence" value="ECO:0007669"/>
    <property type="project" value="TreeGrafter"/>
</dbReference>
<protein>
    <submittedName>
        <fullName evidence="8">DNA helicase</fullName>
    </submittedName>
</protein>
<evidence type="ECO:0000259" key="7">
    <source>
        <dbReference type="PROSITE" id="PS51198"/>
    </source>
</evidence>
<dbReference type="InterPro" id="IPR027417">
    <property type="entry name" value="P-loop_NTPase"/>
</dbReference>
<feature type="region of interest" description="Disordered" evidence="6">
    <location>
        <begin position="1"/>
        <end position="20"/>
    </location>
</feature>
<gene>
    <name evidence="8" type="ORF">Dac01nite_10230</name>
</gene>
<evidence type="ECO:0000313" key="9">
    <source>
        <dbReference type="Proteomes" id="UP000652354"/>
    </source>
</evidence>
<dbReference type="PANTHER" id="PTHR11070">
    <property type="entry name" value="UVRD / RECB / PCRA DNA HELICASE FAMILY MEMBER"/>
    <property type="match status" value="1"/>
</dbReference>
<dbReference type="SUPFAM" id="SSF52540">
    <property type="entry name" value="P-loop containing nucleoside triphosphate hydrolases"/>
    <property type="match status" value="1"/>
</dbReference>
<dbReference type="GO" id="GO:0000725">
    <property type="term" value="P:recombinational repair"/>
    <property type="evidence" value="ECO:0007669"/>
    <property type="project" value="TreeGrafter"/>
</dbReference>
<feature type="domain" description="UvrD-like helicase ATP-binding" evidence="7">
    <location>
        <begin position="205"/>
        <end position="607"/>
    </location>
</feature>
<dbReference type="PROSITE" id="PS51198">
    <property type="entry name" value="UVRD_HELICASE_ATP_BIND"/>
    <property type="match status" value="1"/>
</dbReference>
<evidence type="ECO:0000313" key="8">
    <source>
        <dbReference type="EMBL" id="GIG54271.1"/>
    </source>
</evidence>
<name>A0A919Q1P7_9MICO</name>
<feature type="region of interest" description="Disordered" evidence="6">
    <location>
        <begin position="55"/>
        <end position="74"/>
    </location>
</feature>
<dbReference type="InterPro" id="IPR000212">
    <property type="entry name" value="DNA_helicase_UvrD/REP"/>
</dbReference>
<reference evidence="8" key="1">
    <citation type="submission" date="2021-01" db="EMBL/GenBank/DDBJ databases">
        <title>Whole genome shotgun sequence of Demequina activiva NBRC 110675.</title>
        <authorList>
            <person name="Komaki H."/>
            <person name="Tamura T."/>
        </authorList>
    </citation>
    <scope>NUCLEOTIDE SEQUENCE</scope>
    <source>
        <strain evidence="8">NBRC 110675</strain>
    </source>
</reference>
<keyword evidence="3 5" id="KW-0347">Helicase</keyword>
<dbReference type="Gene3D" id="3.40.50.300">
    <property type="entry name" value="P-loop containing nucleotide triphosphate hydrolases"/>
    <property type="match status" value="3"/>
</dbReference>
<organism evidence="8 9">
    <name type="scientific">Demequina activiva</name>
    <dbReference type="NCBI Taxonomy" id="1582364"/>
    <lineage>
        <taxon>Bacteria</taxon>
        <taxon>Bacillati</taxon>
        <taxon>Actinomycetota</taxon>
        <taxon>Actinomycetes</taxon>
        <taxon>Micrococcales</taxon>
        <taxon>Demequinaceae</taxon>
        <taxon>Demequina</taxon>
    </lineage>
</organism>
<feature type="binding site" evidence="5">
    <location>
        <begin position="226"/>
        <end position="233"/>
    </location>
    <ligand>
        <name>ATP</name>
        <dbReference type="ChEBI" id="CHEBI:30616"/>
    </ligand>
</feature>